<evidence type="ECO:0000313" key="3">
    <source>
        <dbReference type="EMBL" id="KAK1601713.1"/>
    </source>
</evidence>
<accession>A0AAD8VE12</accession>
<keyword evidence="4" id="KW-1185">Reference proteome</keyword>
<dbReference type="Pfam" id="PF07734">
    <property type="entry name" value="FBA_1"/>
    <property type="match status" value="1"/>
</dbReference>
<dbReference type="AlphaFoldDB" id="A0AAD8VE12"/>
<dbReference type="Pfam" id="PF00646">
    <property type="entry name" value="F-box"/>
    <property type="match status" value="1"/>
</dbReference>
<dbReference type="EMBL" id="JAUUTY010000361">
    <property type="protein sequence ID" value="KAK1601713.1"/>
    <property type="molecule type" value="Genomic_DNA"/>
</dbReference>
<evidence type="ECO:0000259" key="2">
    <source>
        <dbReference type="PROSITE" id="PS50181"/>
    </source>
</evidence>
<dbReference type="CDD" id="cd22157">
    <property type="entry name" value="F-box_AtFBW1-like"/>
    <property type="match status" value="1"/>
</dbReference>
<dbReference type="SUPFAM" id="SSF81383">
    <property type="entry name" value="F-box domain"/>
    <property type="match status" value="1"/>
</dbReference>
<feature type="region of interest" description="Disordered" evidence="1">
    <location>
        <begin position="195"/>
        <end position="222"/>
    </location>
</feature>
<dbReference type="Proteomes" id="UP001231189">
    <property type="component" value="Unassembled WGS sequence"/>
</dbReference>
<dbReference type="InterPro" id="IPR055290">
    <property type="entry name" value="At3g26010-like"/>
</dbReference>
<dbReference type="Gene3D" id="1.20.1280.50">
    <property type="match status" value="1"/>
</dbReference>
<name>A0AAD8VE12_LOLMU</name>
<proteinExistence type="predicted"/>
<gene>
    <name evidence="3" type="ORF">QYE76_019022</name>
</gene>
<dbReference type="InterPro" id="IPR036047">
    <property type="entry name" value="F-box-like_dom_sf"/>
</dbReference>
<protein>
    <recommendedName>
        <fullName evidence="2">F-box domain-containing protein</fullName>
    </recommendedName>
</protein>
<reference evidence="3" key="1">
    <citation type="submission" date="2023-07" db="EMBL/GenBank/DDBJ databases">
        <title>A chromosome-level genome assembly of Lolium multiflorum.</title>
        <authorList>
            <person name="Chen Y."/>
            <person name="Copetti D."/>
            <person name="Kolliker R."/>
            <person name="Studer B."/>
        </authorList>
    </citation>
    <scope>NUCLEOTIDE SEQUENCE</scope>
    <source>
        <strain evidence="3">02402/16</strain>
        <tissue evidence="3">Leaf</tissue>
    </source>
</reference>
<dbReference type="SMART" id="SM00256">
    <property type="entry name" value="FBOX"/>
    <property type="match status" value="1"/>
</dbReference>
<organism evidence="3 4">
    <name type="scientific">Lolium multiflorum</name>
    <name type="common">Italian ryegrass</name>
    <name type="synonym">Lolium perenne subsp. multiflorum</name>
    <dbReference type="NCBI Taxonomy" id="4521"/>
    <lineage>
        <taxon>Eukaryota</taxon>
        <taxon>Viridiplantae</taxon>
        <taxon>Streptophyta</taxon>
        <taxon>Embryophyta</taxon>
        <taxon>Tracheophyta</taxon>
        <taxon>Spermatophyta</taxon>
        <taxon>Magnoliopsida</taxon>
        <taxon>Liliopsida</taxon>
        <taxon>Poales</taxon>
        <taxon>Poaceae</taxon>
        <taxon>BOP clade</taxon>
        <taxon>Pooideae</taxon>
        <taxon>Poodae</taxon>
        <taxon>Poeae</taxon>
        <taxon>Poeae Chloroplast Group 2 (Poeae type)</taxon>
        <taxon>Loliodinae</taxon>
        <taxon>Loliinae</taxon>
        <taxon>Lolium</taxon>
    </lineage>
</organism>
<dbReference type="PANTHER" id="PTHR35546:SF105">
    <property type="entry name" value="OS05G0139200 PROTEIN"/>
    <property type="match status" value="1"/>
</dbReference>
<dbReference type="PROSITE" id="PS50181">
    <property type="entry name" value="FBOX"/>
    <property type="match status" value="1"/>
</dbReference>
<dbReference type="InterPro" id="IPR001810">
    <property type="entry name" value="F-box_dom"/>
</dbReference>
<dbReference type="InterPro" id="IPR006527">
    <property type="entry name" value="F-box-assoc_dom_typ1"/>
</dbReference>
<dbReference type="PANTHER" id="PTHR35546">
    <property type="entry name" value="F-BOX PROTEIN INTERACTION DOMAIN PROTEIN-RELATED"/>
    <property type="match status" value="1"/>
</dbReference>
<evidence type="ECO:0000313" key="4">
    <source>
        <dbReference type="Proteomes" id="UP001231189"/>
    </source>
</evidence>
<comment type="caution">
    <text evidence="3">The sequence shown here is derived from an EMBL/GenBank/DDBJ whole genome shotgun (WGS) entry which is preliminary data.</text>
</comment>
<feature type="domain" description="F-box" evidence="2">
    <location>
        <begin position="10"/>
        <end position="56"/>
    </location>
</feature>
<evidence type="ECO:0000256" key="1">
    <source>
        <dbReference type="SAM" id="MobiDB-lite"/>
    </source>
</evidence>
<feature type="compositionally biased region" description="Basic residues" evidence="1">
    <location>
        <begin position="199"/>
        <end position="218"/>
    </location>
</feature>
<sequence length="387" mass="41478">MAKRRSKKLRRPFDSLTDDLILEILSRLPVKPLNRFKCVSKTWENLISDHNNRSKLPQTLTGFLYSSINPERSPLFALHFTNVSDSEIGFPLTLPTFNFLPKYETISLLDCCNGLLLCRWHGDSAEYGFHYVVFNPATKKWCALPHSSQAGKMCTARLGFDAAVSSHFHVFEFALDDDRDGDSFVEVYSSKTGRWVHSPSRRPRRATRGKQSSRRRRSPGLLRPSAAAAGLAAVAAAPAAKGGWGDPAVDARTARRPGFVFSGACGGLTARGCGGRWDAVAGGAGVVVLAAARPAAAGGGSGQGPIWAQMGLAGRGVRGSGASGRLGMVALQHCLPARSLLASRGRRGSGPGHGGGGLLPLWRWFGVGRPVCGRLWWISGSRTVPSC</sequence>